<feature type="region of interest" description="Disordered" evidence="9">
    <location>
        <begin position="548"/>
        <end position="585"/>
    </location>
</feature>
<dbReference type="EMBL" id="OD565198">
    <property type="protein sequence ID" value="CAD7441096.1"/>
    <property type="molecule type" value="Genomic_DNA"/>
</dbReference>
<dbReference type="InterPro" id="IPR007282">
    <property type="entry name" value="NOT2/3/5_C"/>
</dbReference>
<keyword evidence="5" id="KW-0678">Repressor</keyword>
<feature type="domain" description="NOT2/NOT3/NOT5 C-terminal" evidence="11">
    <location>
        <begin position="425"/>
        <end position="530"/>
    </location>
</feature>
<dbReference type="InterPro" id="IPR007207">
    <property type="entry name" value="Not_N"/>
</dbReference>
<feature type="compositionally biased region" description="Low complexity" evidence="9">
    <location>
        <begin position="174"/>
        <end position="186"/>
    </location>
</feature>
<dbReference type="Gene3D" id="2.30.30.1020">
    <property type="entry name" value="CCR4-NOT complex subunit 2/3/5, C-terminal domain"/>
    <property type="match status" value="1"/>
</dbReference>
<organism evidence="12">
    <name type="scientific">Timema bartmani</name>
    <dbReference type="NCBI Taxonomy" id="61472"/>
    <lineage>
        <taxon>Eukaryota</taxon>
        <taxon>Metazoa</taxon>
        <taxon>Ecdysozoa</taxon>
        <taxon>Arthropoda</taxon>
        <taxon>Hexapoda</taxon>
        <taxon>Insecta</taxon>
        <taxon>Pterygota</taxon>
        <taxon>Neoptera</taxon>
        <taxon>Polyneoptera</taxon>
        <taxon>Phasmatodea</taxon>
        <taxon>Timematodea</taxon>
        <taxon>Timematoidea</taxon>
        <taxon>Timematidae</taxon>
        <taxon>Timema</taxon>
    </lineage>
</organism>
<feature type="compositionally biased region" description="Low complexity" evidence="9">
    <location>
        <begin position="236"/>
        <end position="252"/>
    </location>
</feature>
<feature type="compositionally biased region" description="Low complexity" evidence="9">
    <location>
        <begin position="297"/>
        <end position="311"/>
    </location>
</feature>
<evidence type="ECO:0000256" key="4">
    <source>
        <dbReference type="ARBA" id="ARBA00022490"/>
    </source>
</evidence>
<evidence type="ECO:0000259" key="11">
    <source>
        <dbReference type="Pfam" id="PF04153"/>
    </source>
</evidence>
<evidence type="ECO:0000256" key="5">
    <source>
        <dbReference type="ARBA" id="ARBA00022491"/>
    </source>
</evidence>
<feature type="compositionally biased region" description="Basic and acidic residues" evidence="9">
    <location>
        <begin position="553"/>
        <end position="570"/>
    </location>
</feature>
<feature type="region of interest" description="Disordered" evidence="9">
    <location>
        <begin position="236"/>
        <end position="325"/>
    </location>
</feature>
<dbReference type="InterPro" id="IPR038635">
    <property type="entry name" value="CCR4-NOT_su2/3/5_C_sf"/>
</dbReference>
<reference evidence="12" key="1">
    <citation type="submission" date="2020-11" db="EMBL/GenBank/DDBJ databases">
        <authorList>
            <person name="Tran Van P."/>
        </authorList>
    </citation>
    <scope>NUCLEOTIDE SEQUENCE</scope>
</reference>
<dbReference type="AlphaFoldDB" id="A0A7R9HZB6"/>
<evidence type="ECO:0000256" key="7">
    <source>
        <dbReference type="ARBA" id="ARBA00023163"/>
    </source>
</evidence>
<feature type="compositionally biased region" description="Low complexity" evidence="9">
    <location>
        <begin position="110"/>
        <end position="135"/>
    </location>
</feature>
<evidence type="ECO:0000313" key="12">
    <source>
        <dbReference type="EMBL" id="CAD7441096.1"/>
    </source>
</evidence>
<protein>
    <recommendedName>
        <fullName evidence="13">CCR4-NOT transcription complex subunit 3</fullName>
    </recommendedName>
</protein>
<dbReference type="GO" id="GO:0005634">
    <property type="term" value="C:nucleus"/>
    <property type="evidence" value="ECO:0007669"/>
    <property type="project" value="UniProtKB-SubCell"/>
</dbReference>
<evidence type="ECO:0000259" key="10">
    <source>
        <dbReference type="Pfam" id="PF04065"/>
    </source>
</evidence>
<comment type="subcellular location">
    <subcellularLocation>
        <location evidence="2">Cytoplasm</location>
    </subcellularLocation>
    <subcellularLocation>
        <location evidence="1">Nucleus</location>
    </subcellularLocation>
</comment>
<evidence type="ECO:0008006" key="13">
    <source>
        <dbReference type="Google" id="ProtNLM"/>
    </source>
</evidence>
<dbReference type="Pfam" id="PF04153">
    <property type="entry name" value="NOT2_3_5_C"/>
    <property type="match status" value="1"/>
</dbReference>
<dbReference type="Pfam" id="PF04065">
    <property type="entry name" value="Not3"/>
    <property type="match status" value="1"/>
</dbReference>
<evidence type="ECO:0000256" key="3">
    <source>
        <dbReference type="ARBA" id="ARBA00007682"/>
    </source>
</evidence>
<feature type="compositionally biased region" description="Basic and acidic residues" evidence="9">
    <location>
        <begin position="151"/>
        <end position="162"/>
    </location>
</feature>
<comment type="similarity">
    <text evidence="3">Belongs to the CNOT2/3/5 family.</text>
</comment>
<feature type="compositionally biased region" description="Low complexity" evidence="9">
    <location>
        <begin position="204"/>
        <end position="220"/>
    </location>
</feature>
<sequence>MKRVPPVHVAARRANKLMCIIQDQLGNEGVEWLNKEEVEKPIEIRRIKDDIEYYIESAQEPDFEENEYIYDDIIGLDEVELSGLANAPVVLSQTTKDREIEVRISVGLPSSATTDSNNSNDTGGTPTSTTSGNSPVPSPPLHNHSSDSGSNEDKKKSKEDLPTKPVKPTAVRASNSNSLINSSNCSQPVLKSVLNSSTPSKPVSGSMSQSTPNNSSPSSGLINHIGNFAAVAAANTQNTNSSSKSTSHTTENGVPSSGVMVGQSQPPSLLQLTTSPPQSVALSKQQTLDSNHHHQHNNSSPPSSVSTAPSPILGPVTLTPTQPSAPMLNGPTLANKWGMADVFQQQQQHVPEGMSSLKSIAQQVIDRAGLEIPPSERVLFESSKMTMSQLPTSEAHIPPLLGVAPLGPVPLQKEHQHQFQMMESAFFHMPHPSDSERLRPYLPRNPCPTPHYYHQVPLPHSDTVEFFQRLSTETLFFIFYYMEGTKAQYLAAKALKKQSWRFHTKYMMWFQRHEEPKVINEEYEQENWEVSTSSDSWVVWSPVRAPSSRKYSTKKENTRTPRVYMEREVGAEDQLDDPEGGGWTR</sequence>
<evidence type="ECO:0000256" key="2">
    <source>
        <dbReference type="ARBA" id="ARBA00004496"/>
    </source>
</evidence>
<evidence type="ECO:0000256" key="8">
    <source>
        <dbReference type="ARBA" id="ARBA00023242"/>
    </source>
</evidence>
<dbReference type="GO" id="GO:0005737">
    <property type="term" value="C:cytoplasm"/>
    <property type="evidence" value="ECO:0007669"/>
    <property type="project" value="UniProtKB-SubCell"/>
</dbReference>
<evidence type="ECO:0000256" key="6">
    <source>
        <dbReference type="ARBA" id="ARBA00023015"/>
    </source>
</evidence>
<keyword evidence="4" id="KW-0963">Cytoplasm</keyword>
<evidence type="ECO:0000256" key="1">
    <source>
        <dbReference type="ARBA" id="ARBA00004123"/>
    </source>
</evidence>
<keyword evidence="6" id="KW-0805">Transcription regulation</keyword>
<accession>A0A7R9HZB6</accession>
<evidence type="ECO:0000256" key="9">
    <source>
        <dbReference type="SAM" id="MobiDB-lite"/>
    </source>
</evidence>
<keyword evidence="7" id="KW-0804">Transcription</keyword>
<feature type="compositionally biased region" description="Polar residues" evidence="9">
    <location>
        <begin position="280"/>
        <end position="289"/>
    </location>
</feature>
<dbReference type="InterPro" id="IPR040168">
    <property type="entry name" value="Not2/3/5"/>
</dbReference>
<dbReference type="PANTHER" id="PTHR23326">
    <property type="entry name" value="CCR4 NOT-RELATED"/>
    <property type="match status" value="1"/>
</dbReference>
<feature type="region of interest" description="Disordered" evidence="9">
    <location>
        <begin position="104"/>
        <end position="222"/>
    </location>
</feature>
<proteinExistence type="inferred from homology"/>
<keyword evidence="8" id="KW-0539">Nucleus</keyword>
<name>A0A7R9HZB6_9NEOP</name>
<dbReference type="GO" id="GO:0006355">
    <property type="term" value="P:regulation of DNA-templated transcription"/>
    <property type="evidence" value="ECO:0007669"/>
    <property type="project" value="InterPro"/>
</dbReference>
<dbReference type="GO" id="GO:0030015">
    <property type="term" value="C:CCR4-NOT core complex"/>
    <property type="evidence" value="ECO:0007669"/>
    <property type="project" value="InterPro"/>
</dbReference>
<feature type="compositionally biased region" description="Polar residues" evidence="9">
    <location>
        <begin position="187"/>
        <end position="203"/>
    </location>
</feature>
<dbReference type="GO" id="GO:2000036">
    <property type="term" value="P:regulation of stem cell population maintenance"/>
    <property type="evidence" value="ECO:0007669"/>
    <property type="project" value="UniProtKB-ARBA"/>
</dbReference>
<feature type="compositionally biased region" description="Low complexity" evidence="9">
    <location>
        <begin position="263"/>
        <end position="279"/>
    </location>
</feature>
<feature type="domain" description="CCR4-Not complex component Not N-terminal" evidence="10">
    <location>
        <begin position="32"/>
        <end position="73"/>
    </location>
</feature>
<gene>
    <name evidence="12" type="ORF">TBIB3V08_LOCUS3570</name>
</gene>